<dbReference type="InterPro" id="IPR035901">
    <property type="entry name" value="GIY-YIG_endonuc_sf"/>
</dbReference>
<evidence type="ECO:0000256" key="2">
    <source>
        <dbReference type="ARBA" id="ARBA00026073"/>
    </source>
</evidence>
<feature type="domain" description="GIY-YIG" evidence="3">
    <location>
        <begin position="197"/>
        <end position="274"/>
    </location>
</feature>
<evidence type="ECO:0000313" key="4">
    <source>
        <dbReference type="EMBL" id="PZX13045.1"/>
    </source>
</evidence>
<dbReference type="SUPFAM" id="SSF82771">
    <property type="entry name" value="GIY-YIG endonuclease"/>
    <property type="match status" value="1"/>
</dbReference>
<dbReference type="SUPFAM" id="SSF53098">
    <property type="entry name" value="Ribonuclease H-like"/>
    <property type="match status" value="1"/>
</dbReference>
<dbReference type="PROSITE" id="PS50164">
    <property type="entry name" value="GIY_YIG"/>
    <property type="match status" value="1"/>
</dbReference>
<dbReference type="PANTHER" id="PTHR30231:SF37">
    <property type="entry name" value="EXODEOXYRIBONUCLEASE 10"/>
    <property type="match status" value="1"/>
</dbReference>
<gene>
    <name evidence="4" type="ORF">LX69_02705</name>
</gene>
<dbReference type="InterPro" id="IPR036397">
    <property type="entry name" value="RNaseH_sf"/>
</dbReference>
<dbReference type="InterPro" id="IPR006054">
    <property type="entry name" value="DnaQ"/>
</dbReference>
<dbReference type="SMART" id="SM00479">
    <property type="entry name" value="EXOIII"/>
    <property type="match status" value="1"/>
</dbReference>
<dbReference type="RefSeq" id="WP_111446542.1">
    <property type="nucleotide sequence ID" value="NZ_QKZK01000027.1"/>
</dbReference>
<dbReference type="Proteomes" id="UP000249239">
    <property type="component" value="Unassembled WGS sequence"/>
</dbReference>
<dbReference type="GO" id="GO:0045004">
    <property type="term" value="P:DNA replication proofreading"/>
    <property type="evidence" value="ECO:0007669"/>
    <property type="project" value="TreeGrafter"/>
</dbReference>
<dbReference type="GO" id="GO:0003677">
    <property type="term" value="F:DNA binding"/>
    <property type="evidence" value="ECO:0007669"/>
    <property type="project" value="InterPro"/>
</dbReference>
<dbReference type="Gene3D" id="3.40.1440.10">
    <property type="entry name" value="GIY-YIG endonuclease"/>
    <property type="match status" value="1"/>
</dbReference>
<organism evidence="4 5">
    <name type="scientific">Breznakibacter xylanolyticus</name>
    <dbReference type="NCBI Taxonomy" id="990"/>
    <lineage>
        <taxon>Bacteria</taxon>
        <taxon>Pseudomonadati</taxon>
        <taxon>Bacteroidota</taxon>
        <taxon>Bacteroidia</taxon>
        <taxon>Marinilabiliales</taxon>
        <taxon>Marinilabiliaceae</taxon>
        <taxon>Breznakibacter</taxon>
    </lineage>
</organism>
<comment type="caution">
    <text evidence="4">The sequence shown here is derived from an EMBL/GenBank/DDBJ whole genome shotgun (WGS) entry which is preliminary data.</text>
</comment>
<accession>A0A2W7MY73</accession>
<dbReference type="InterPro" id="IPR000305">
    <property type="entry name" value="GIY-YIG_endonuc"/>
</dbReference>
<comment type="subunit">
    <text evidence="2">DNA polymerase III contains a core (composed of alpha, epsilon and theta chains) that associates with a tau subunit. This core dimerizes to form the POLIII' complex. PolIII' associates with the gamma complex (composed of gamma, delta, delta', psi and chi chains) and with the beta chain to form the complete DNA polymerase III complex.</text>
</comment>
<reference evidence="4 5" key="1">
    <citation type="submission" date="2018-06" db="EMBL/GenBank/DDBJ databases">
        <title>Genomic Encyclopedia of Archaeal and Bacterial Type Strains, Phase II (KMG-II): from individual species to whole genera.</title>
        <authorList>
            <person name="Goeker M."/>
        </authorList>
    </citation>
    <scope>NUCLEOTIDE SEQUENCE [LARGE SCALE GENOMIC DNA]</scope>
    <source>
        <strain evidence="4 5">DSM 6779</strain>
    </source>
</reference>
<dbReference type="Gene3D" id="3.30.420.10">
    <property type="entry name" value="Ribonuclease H-like superfamily/Ribonuclease H"/>
    <property type="match status" value="1"/>
</dbReference>
<dbReference type="OrthoDB" id="9803913at2"/>
<keyword evidence="5" id="KW-1185">Reference proteome</keyword>
<sequence>MMYCIVDVETTGGNPQGSKITEVAIYKFDGHAVVDELVTLINPETDIPEFITRLTGISNEMVADAPRFYEVAARIVEMTRDTIFVAHNAAFDYACFQTEFAALGYDFNLPQICSVRLARALLPGHASYSLGNLCRDLGISINGRHRAGGDAFATVSLFKLLLERNHGSISPDHPYHRFDRSLYHPNLDLSILKDIPACPGLFYCRDQDDNLLYVGHGSNIRTQVLNYLSHTKSMRAKKMLALIVHIEWERSGSALIASMMAACSIADLKPRFNHQARKPSGAFALISYTDQNGYCRLMIGKRNKKEDASVCFSSLNDAQQALWRWVDSHHLCSKMCGLEEGRGGCSLVPLGQCNGACVGSESSEHYNIRVNKLLAELDLKYIHRVIIDKGRTRDEFSLVFIGATHEIGWGYIGVDETIHRPEEFREHVQLSKFPQLVKPILKSYFESHHKPLKVLMLNQINQTDWD</sequence>
<dbReference type="PANTHER" id="PTHR30231">
    <property type="entry name" value="DNA POLYMERASE III SUBUNIT EPSILON"/>
    <property type="match status" value="1"/>
</dbReference>
<dbReference type="NCBIfam" id="TIGR00573">
    <property type="entry name" value="dnaq"/>
    <property type="match status" value="1"/>
</dbReference>
<dbReference type="GO" id="GO:0003887">
    <property type="term" value="F:DNA-directed DNA polymerase activity"/>
    <property type="evidence" value="ECO:0007669"/>
    <property type="project" value="InterPro"/>
</dbReference>
<proteinExistence type="predicted"/>
<dbReference type="EMBL" id="QKZK01000027">
    <property type="protein sequence ID" value="PZX13045.1"/>
    <property type="molecule type" value="Genomic_DNA"/>
</dbReference>
<dbReference type="AlphaFoldDB" id="A0A2W7MY73"/>
<evidence type="ECO:0000256" key="1">
    <source>
        <dbReference type="ARBA" id="ARBA00025483"/>
    </source>
</evidence>
<dbReference type="Pfam" id="PF00929">
    <property type="entry name" value="RNase_T"/>
    <property type="match status" value="1"/>
</dbReference>
<evidence type="ECO:0000259" key="3">
    <source>
        <dbReference type="PROSITE" id="PS50164"/>
    </source>
</evidence>
<dbReference type="CDD" id="cd06127">
    <property type="entry name" value="DEDDh"/>
    <property type="match status" value="1"/>
</dbReference>
<comment type="function">
    <text evidence="1">DNA polymerase III is a complex, multichain enzyme responsible for most of the replicative synthesis in bacteria. The epsilon subunit contain the editing function and is a proofreading 3'-5' exonuclease.</text>
</comment>
<dbReference type="GO" id="GO:0008408">
    <property type="term" value="F:3'-5' exonuclease activity"/>
    <property type="evidence" value="ECO:0007669"/>
    <property type="project" value="TreeGrafter"/>
</dbReference>
<dbReference type="InterPro" id="IPR012337">
    <property type="entry name" value="RNaseH-like_sf"/>
</dbReference>
<dbReference type="GO" id="GO:0005829">
    <property type="term" value="C:cytosol"/>
    <property type="evidence" value="ECO:0007669"/>
    <property type="project" value="TreeGrafter"/>
</dbReference>
<evidence type="ECO:0000313" key="5">
    <source>
        <dbReference type="Proteomes" id="UP000249239"/>
    </source>
</evidence>
<dbReference type="FunFam" id="3.30.420.10:FF:000045">
    <property type="entry name" value="3'-5' exonuclease DinG"/>
    <property type="match status" value="1"/>
</dbReference>
<protein>
    <submittedName>
        <fullName evidence="4">DNA polymerase-3 subunit epsilon</fullName>
    </submittedName>
</protein>
<dbReference type="InterPro" id="IPR013520">
    <property type="entry name" value="Ribonucl_H"/>
</dbReference>
<name>A0A2W7MY73_9BACT</name>